<feature type="region of interest" description="Disordered" evidence="1">
    <location>
        <begin position="58"/>
        <end position="77"/>
    </location>
</feature>
<keyword evidence="3" id="KW-1185">Reference proteome</keyword>
<dbReference type="Proteomes" id="UP000887226">
    <property type="component" value="Unassembled WGS sequence"/>
</dbReference>
<dbReference type="AlphaFoldDB" id="A0A9P7ZAZ9"/>
<feature type="region of interest" description="Disordered" evidence="1">
    <location>
        <begin position="246"/>
        <end position="269"/>
    </location>
</feature>
<reference evidence="2" key="1">
    <citation type="journal article" date="2021" name="IMA Fungus">
        <title>Genomic characterization of three marine fungi, including Emericellopsis atlantica sp. nov. with signatures of a generalist lifestyle and marine biomass degradation.</title>
        <authorList>
            <person name="Hagestad O.C."/>
            <person name="Hou L."/>
            <person name="Andersen J.H."/>
            <person name="Hansen E.H."/>
            <person name="Altermark B."/>
            <person name="Li C."/>
            <person name="Kuhnert E."/>
            <person name="Cox R.J."/>
            <person name="Crous P.W."/>
            <person name="Spatafora J.W."/>
            <person name="Lail K."/>
            <person name="Amirebrahimi M."/>
            <person name="Lipzen A."/>
            <person name="Pangilinan J."/>
            <person name="Andreopoulos W."/>
            <person name="Hayes R.D."/>
            <person name="Ng V."/>
            <person name="Grigoriev I.V."/>
            <person name="Jackson S.A."/>
            <person name="Sutton T.D.S."/>
            <person name="Dobson A.D.W."/>
            <person name="Rama T."/>
        </authorList>
    </citation>
    <scope>NUCLEOTIDE SEQUENCE</scope>
    <source>
        <strain evidence="2">TRa3180A</strain>
    </source>
</reference>
<sequence>MATATALQPPSPIIIQPRTITHDSRKEPSKQRPTKKGEPFDPDDLTRRLTAHLLTQKAAQAKRRSQRRSLDRSSTYHHVPTVAAAAFARTTTPDALRQVHRLSQPVLRCLEGLEKQTKLGGGVHAHELMDERVVERERVRLRNQWQGGLMMEVAGAVDGARDVLRKPTRTFREFAHLATTVRKSVHERPRSEGYGDEAPVTLVRARTRSHFGFDRRNNWTQLDDEREQKRGIMERAGLKKRDSMWVMKSKIEKRENEGADSPLPTSKSRKNSFLARFAIIKRQPS</sequence>
<accession>A0A9P7ZAZ9</accession>
<protein>
    <submittedName>
        <fullName evidence="2">Uncharacterized protein</fullName>
    </submittedName>
</protein>
<proteinExistence type="predicted"/>
<evidence type="ECO:0000256" key="1">
    <source>
        <dbReference type="SAM" id="MobiDB-lite"/>
    </source>
</evidence>
<feature type="compositionally biased region" description="Basic and acidic residues" evidence="1">
    <location>
        <begin position="20"/>
        <end position="44"/>
    </location>
</feature>
<dbReference type="OrthoDB" id="5204927at2759"/>
<evidence type="ECO:0000313" key="3">
    <source>
        <dbReference type="Proteomes" id="UP000887226"/>
    </source>
</evidence>
<feature type="region of interest" description="Disordered" evidence="1">
    <location>
        <begin position="1"/>
        <end position="44"/>
    </location>
</feature>
<organism evidence="2 3">
    <name type="scientific">Calycina marina</name>
    <dbReference type="NCBI Taxonomy" id="1763456"/>
    <lineage>
        <taxon>Eukaryota</taxon>
        <taxon>Fungi</taxon>
        <taxon>Dikarya</taxon>
        <taxon>Ascomycota</taxon>
        <taxon>Pezizomycotina</taxon>
        <taxon>Leotiomycetes</taxon>
        <taxon>Helotiales</taxon>
        <taxon>Pezizellaceae</taxon>
        <taxon>Calycina</taxon>
    </lineage>
</organism>
<evidence type="ECO:0000313" key="2">
    <source>
        <dbReference type="EMBL" id="KAG9248195.1"/>
    </source>
</evidence>
<name>A0A9P7ZAZ9_9HELO</name>
<comment type="caution">
    <text evidence="2">The sequence shown here is derived from an EMBL/GenBank/DDBJ whole genome shotgun (WGS) entry which is preliminary data.</text>
</comment>
<dbReference type="EMBL" id="MU253754">
    <property type="protein sequence ID" value="KAG9248195.1"/>
    <property type="molecule type" value="Genomic_DNA"/>
</dbReference>
<gene>
    <name evidence="2" type="ORF">BJ878DRAFT_77405</name>
</gene>
<feature type="compositionally biased region" description="Basic and acidic residues" evidence="1">
    <location>
        <begin position="246"/>
        <end position="257"/>
    </location>
</feature>